<proteinExistence type="predicted"/>
<evidence type="ECO:0000313" key="3">
    <source>
        <dbReference type="Proteomes" id="UP000199623"/>
    </source>
</evidence>
<keyword evidence="3" id="KW-1185">Reference proteome</keyword>
<dbReference type="AlphaFoldDB" id="A0A1G8APQ4"/>
<feature type="domain" description="Luciferase-like" evidence="1">
    <location>
        <begin position="11"/>
        <end position="303"/>
    </location>
</feature>
<dbReference type="CDD" id="cd01097">
    <property type="entry name" value="Tetrahydromethanopterin_reductase"/>
    <property type="match status" value="1"/>
</dbReference>
<accession>A0A1G8APQ4</accession>
<dbReference type="InterPro" id="IPR050564">
    <property type="entry name" value="F420-G6PD/mer"/>
</dbReference>
<dbReference type="InterPro" id="IPR011251">
    <property type="entry name" value="Luciferase-like_dom"/>
</dbReference>
<dbReference type="InterPro" id="IPR019919">
    <property type="entry name" value="Lucif-like_OxRdtase_MSMEG_2256"/>
</dbReference>
<dbReference type="PANTHER" id="PTHR43244:SF2">
    <property type="entry name" value="CONSERVED HYPOTHETICAL ALANINE AND PROLINE-RICH PROTEIN"/>
    <property type="match status" value="1"/>
</dbReference>
<name>A0A1G8APQ4_9PSEU</name>
<sequence length="320" mass="35162">MKLDTSAVDYTPADAATLAKSAEDRGYDGFWLAETKHDPFLALAGAAAATGRIELGTAIAVAFARNPMTVAVTANDLRLLTGGRFNLGLGSQVEAHITKRFAMPWSRPAARMREFVLAVRAIWHAWETGERLAFRGEFYTHTVMTPFFDPGPNPHGTAPIYLAGVGERMTEVAGEVADGFLCHNFTTERYLREVTLPALERGRAKAGKTLEGFEISGPVFTATNDEEIADVRRQIAFYGSTPAYRPVLDLHGWGELHEDLHRLSRRQRWAEMTELVSDEVLHEFCVVGTPETVTGGLMDRYGDVVTRISPVGGVVQRPGK</sequence>
<dbReference type="STRING" id="200378.SAMN05216553_11838"/>
<dbReference type="Proteomes" id="UP000199623">
    <property type="component" value="Unassembled WGS sequence"/>
</dbReference>
<gene>
    <name evidence="2" type="ORF">SAMN05216553_11838</name>
</gene>
<dbReference type="EMBL" id="FNCC01000018">
    <property type="protein sequence ID" value="SDH23032.1"/>
    <property type="molecule type" value="Genomic_DNA"/>
</dbReference>
<organism evidence="2 3">
    <name type="scientific">Lentzea fradiae</name>
    <dbReference type="NCBI Taxonomy" id="200378"/>
    <lineage>
        <taxon>Bacteria</taxon>
        <taxon>Bacillati</taxon>
        <taxon>Actinomycetota</taxon>
        <taxon>Actinomycetes</taxon>
        <taxon>Pseudonocardiales</taxon>
        <taxon>Pseudonocardiaceae</taxon>
        <taxon>Lentzea</taxon>
    </lineage>
</organism>
<dbReference type="RefSeq" id="WP_090057737.1">
    <property type="nucleotide sequence ID" value="NZ_FNCC01000018.1"/>
</dbReference>
<evidence type="ECO:0000313" key="2">
    <source>
        <dbReference type="EMBL" id="SDH23032.1"/>
    </source>
</evidence>
<dbReference type="OrthoDB" id="3284378at2"/>
<dbReference type="Pfam" id="PF00296">
    <property type="entry name" value="Bac_luciferase"/>
    <property type="match status" value="1"/>
</dbReference>
<dbReference type="NCBIfam" id="TIGR03617">
    <property type="entry name" value="F420_MSMEG_2256"/>
    <property type="match status" value="1"/>
</dbReference>
<dbReference type="SUPFAM" id="SSF51679">
    <property type="entry name" value="Bacterial luciferase-like"/>
    <property type="match status" value="1"/>
</dbReference>
<protein>
    <submittedName>
        <fullName evidence="2">Probable F420-dependent oxidoreductase, MSMEG_2256 family</fullName>
    </submittedName>
</protein>
<dbReference type="PANTHER" id="PTHR43244">
    <property type="match status" value="1"/>
</dbReference>
<reference evidence="3" key="1">
    <citation type="submission" date="2016-10" db="EMBL/GenBank/DDBJ databases">
        <authorList>
            <person name="Varghese N."/>
            <person name="Submissions S."/>
        </authorList>
    </citation>
    <scope>NUCLEOTIDE SEQUENCE [LARGE SCALE GENOMIC DNA]</scope>
    <source>
        <strain evidence="3">CGMCC 4.3506</strain>
    </source>
</reference>
<dbReference type="Gene3D" id="3.20.20.30">
    <property type="entry name" value="Luciferase-like domain"/>
    <property type="match status" value="1"/>
</dbReference>
<evidence type="ECO:0000259" key="1">
    <source>
        <dbReference type="Pfam" id="PF00296"/>
    </source>
</evidence>
<dbReference type="InterPro" id="IPR036661">
    <property type="entry name" value="Luciferase-like_sf"/>
</dbReference>
<dbReference type="GO" id="GO:0016705">
    <property type="term" value="F:oxidoreductase activity, acting on paired donors, with incorporation or reduction of molecular oxygen"/>
    <property type="evidence" value="ECO:0007669"/>
    <property type="project" value="InterPro"/>
</dbReference>